<evidence type="ECO:0000256" key="1">
    <source>
        <dbReference type="ARBA" id="ARBA00001974"/>
    </source>
</evidence>
<feature type="signal peptide" evidence="7">
    <location>
        <begin position="1"/>
        <end position="18"/>
    </location>
</feature>
<name>A0A1F5LPH1_PENAI</name>
<evidence type="ECO:0000256" key="3">
    <source>
        <dbReference type="ARBA" id="ARBA00022630"/>
    </source>
</evidence>
<reference evidence="9 10" key="1">
    <citation type="journal article" date="2016" name="Sci. Rep.">
        <title>Penicillium arizonense, a new, genome sequenced fungal species, reveals a high chemical diversity in secreted metabolites.</title>
        <authorList>
            <person name="Grijseels S."/>
            <person name="Nielsen J.C."/>
            <person name="Randelovic M."/>
            <person name="Nielsen J."/>
            <person name="Nielsen K.F."/>
            <person name="Workman M."/>
            <person name="Frisvad J.C."/>
        </authorList>
    </citation>
    <scope>NUCLEOTIDE SEQUENCE [LARGE SCALE GENOMIC DNA]</scope>
    <source>
        <strain evidence="9 10">CBS 141311</strain>
    </source>
</reference>
<dbReference type="Proteomes" id="UP000177622">
    <property type="component" value="Unassembled WGS sequence"/>
</dbReference>
<keyword evidence="7" id="KW-0732">Signal</keyword>
<dbReference type="SUPFAM" id="SSF56176">
    <property type="entry name" value="FAD-binding/transporter-associated domain-like"/>
    <property type="match status" value="1"/>
</dbReference>
<dbReference type="PANTHER" id="PTHR42973:SF39">
    <property type="entry name" value="FAD-BINDING PCMH-TYPE DOMAIN-CONTAINING PROTEIN"/>
    <property type="match status" value="1"/>
</dbReference>
<evidence type="ECO:0000256" key="7">
    <source>
        <dbReference type="SAM" id="SignalP"/>
    </source>
</evidence>
<evidence type="ECO:0000256" key="6">
    <source>
        <dbReference type="SAM" id="Phobius"/>
    </source>
</evidence>
<dbReference type="GO" id="GO:0071949">
    <property type="term" value="F:FAD binding"/>
    <property type="evidence" value="ECO:0007669"/>
    <property type="project" value="InterPro"/>
</dbReference>
<dbReference type="GeneID" id="34574590"/>
<evidence type="ECO:0000256" key="2">
    <source>
        <dbReference type="ARBA" id="ARBA00005466"/>
    </source>
</evidence>
<keyword evidence="4" id="KW-0274">FAD</keyword>
<feature type="transmembrane region" description="Helical" evidence="6">
    <location>
        <begin position="687"/>
        <end position="704"/>
    </location>
</feature>
<comment type="caution">
    <text evidence="9">The sequence shown here is derived from an EMBL/GenBank/DDBJ whole genome shotgun (WGS) entry which is preliminary data.</text>
</comment>
<evidence type="ECO:0000256" key="4">
    <source>
        <dbReference type="ARBA" id="ARBA00022827"/>
    </source>
</evidence>
<dbReference type="InterPro" id="IPR016166">
    <property type="entry name" value="FAD-bd_PCMH"/>
</dbReference>
<keyword evidence="3" id="KW-0285">Flavoprotein</keyword>
<dbReference type="STRING" id="1835702.A0A1F5LPH1"/>
<gene>
    <name evidence="9" type="ORF">PENARI_c005G07528</name>
</gene>
<dbReference type="PROSITE" id="PS51387">
    <property type="entry name" value="FAD_PCMH"/>
    <property type="match status" value="1"/>
</dbReference>
<comment type="similarity">
    <text evidence="2">Belongs to the oxygen-dependent FAD-linked oxidoreductase family.</text>
</comment>
<dbReference type="InterPro" id="IPR012951">
    <property type="entry name" value="BBE"/>
</dbReference>
<keyword evidence="6" id="KW-0472">Membrane</keyword>
<dbReference type="Gene3D" id="3.30.465.10">
    <property type="match status" value="2"/>
</dbReference>
<dbReference type="PANTHER" id="PTHR42973">
    <property type="entry name" value="BINDING OXIDOREDUCTASE, PUTATIVE (AFU_ORTHOLOGUE AFUA_1G17690)-RELATED"/>
    <property type="match status" value="1"/>
</dbReference>
<organism evidence="9 10">
    <name type="scientific">Penicillium arizonense</name>
    <dbReference type="NCBI Taxonomy" id="1835702"/>
    <lineage>
        <taxon>Eukaryota</taxon>
        <taxon>Fungi</taxon>
        <taxon>Dikarya</taxon>
        <taxon>Ascomycota</taxon>
        <taxon>Pezizomycotina</taxon>
        <taxon>Eurotiomycetes</taxon>
        <taxon>Eurotiomycetidae</taxon>
        <taxon>Eurotiales</taxon>
        <taxon>Aspergillaceae</taxon>
        <taxon>Penicillium</taxon>
    </lineage>
</organism>
<dbReference type="InterPro" id="IPR006094">
    <property type="entry name" value="Oxid_FAD_bind_N"/>
</dbReference>
<accession>A0A1F5LPH1</accession>
<feature type="transmembrane region" description="Helical" evidence="6">
    <location>
        <begin position="586"/>
        <end position="604"/>
    </location>
</feature>
<evidence type="ECO:0000256" key="5">
    <source>
        <dbReference type="ARBA" id="ARBA00023002"/>
    </source>
</evidence>
<keyword evidence="6" id="KW-1133">Transmembrane helix</keyword>
<dbReference type="Pfam" id="PF01565">
    <property type="entry name" value="FAD_binding_4"/>
    <property type="match status" value="1"/>
</dbReference>
<keyword evidence="10" id="KW-1185">Reference proteome</keyword>
<feature type="domain" description="FAD-binding PCMH-type" evidence="8">
    <location>
        <begin position="91"/>
        <end position="272"/>
    </location>
</feature>
<dbReference type="Pfam" id="PF08031">
    <property type="entry name" value="BBE"/>
    <property type="match status" value="1"/>
</dbReference>
<dbReference type="InterPro" id="IPR050416">
    <property type="entry name" value="FAD-linked_Oxidoreductase"/>
</dbReference>
<feature type="transmembrane region" description="Helical" evidence="6">
    <location>
        <begin position="610"/>
        <end position="635"/>
    </location>
</feature>
<dbReference type="RefSeq" id="XP_022490259.1">
    <property type="nucleotide sequence ID" value="XM_022629856.1"/>
</dbReference>
<comment type="cofactor">
    <cofactor evidence="1">
        <name>FAD</name>
        <dbReference type="ChEBI" id="CHEBI:57692"/>
    </cofactor>
</comment>
<dbReference type="OrthoDB" id="9983560at2759"/>
<sequence>MRLKFLLLGCLLGRGVGAATDYPFHAMLAFNFGMDVTQQHYLGSSDKDIACGISDPASVGDPSLDNACTPIFPNGTSISGNPNAGKQGCSLGNYPPYVVNATGAEDVQHAVAFAKKWNLRLNIKNTGHSGERSINPGSLSIWTHNMKNIQYHERFTPRTCLSNQTGMAATLGAGVQDGELFAAMAKHNAIAVGGENNDVGVVGWATGGGHGLATGVYGMGADNIIEAVVVTPTFDVLKVNACQNEDLFWAIRGGGGGTFGIIISITVKAYKMPSTLLMGINVSPQNHTTTKEWYSLVAQMHSEFPRLQAAGIHGYYTLSSSPISFSVALMQYNGGNKSSDTLLMPMQEILRAANTTVSSQFTAQWTPSWYDLVKNIPLYGSTGAAHSTRASRFIPRRAMKDTQLLARTLESIMDPDSLSGRGVSNPSVSGTMTASRIAVHNALNPAWRESGVHIIITQTWDDTLPDDLREKAIHDMTFKRGYALRQLAPDTGAYVNEANSYEPNWQWSFWGSNYPRLHAIKQKYDPDGLLWCHNCVGSEAWTRQENGALCRELYVLAARTCRLLWHQKECAPLLSRSRWELDATSWVYGVSMICALIPFVIGGSKEIPTLYLYSPAFLMGFLGILILVTLVPFNIPIGIDSQARGTPLRPFVYYAAEDFIAVDGLQDREFRIRLNLRYDSSKAFRRMFLFLTIWWILGISVYLGCGDEAAAEGIRKVMWVTAIEASTTIKHDLETFHSTSASSILSGLTVIRTKCLRASSSSHYFYTMKFLRSSLELLA</sequence>
<proteinExistence type="inferred from homology"/>
<protein>
    <recommendedName>
        <fullName evidence="8">FAD-binding PCMH-type domain-containing protein</fullName>
    </recommendedName>
</protein>
<dbReference type="InterPro" id="IPR016169">
    <property type="entry name" value="FAD-bd_PCMH_sub2"/>
</dbReference>
<dbReference type="InterPro" id="IPR036318">
    <property type="entry name" value="FAD-bd_PCMH-like_sf"/>
</dbReference>
<evidence type="ECO:0000259" key="8">
    <source>
        <dbReference type="PROSITE" id="PS51387"/>
    </source>
</evidence>
<evidence type="ECO:0000313" key="10">
    <source>
        <dbReference type="Proteomes" id="UP000177622"/>
    </source>
</evidence>
<keyword evidence="5" id="KW-0560">Oxidoreductase</keyword>
<evidence type="ECO:0000313" key="9">
    <source>
        <dbReference type="EMBL" id="OGE54829.1"/>
    </source>
</evidence>
<dbReference type="EMBL" id="LXJU01000005">
    <property type="protein sequence ID" value="OGE54829.1"/>
    <property type="molecule type" value="Genomic_DNA"/>
</dbReference>
<dbReference type="AlphaFoldDB" id="A0A1F5LPH1"/>
<keyword evidence="6" id="KW-0812">Transmembrane</keyword>
<dbReference type="GO" id="GO:0016491">
    <property type="term" value="F:oxidoreductase activity"/>
    <property type="evidence" value="ECO:0007669"/>
    <property type="project" value="UniProtKB-KW"/>
</dbReference>
<feature type="chain" id="PRO_5009519779" description="FAD-binding PCMH-type domain-containing protein" evidence="7">
    <location>
        <begin position="19"/>
        <end position="779"/>
    </location>
</feature>